<name>A0A2A6RIE1_9CHLR</name>
<sequence>MKDYYQELGVARGASEQEIKQAYRKLARKYHPDINPGDKTAEARFKAINEAYEVLADKEKREKYDRFGGDWKRYEQAGPGFDYSENFADIFETLFGGGRRAGSGGFNPRASGQDVDQPVEITLEEAFTGTQRTLQVAVPYSSPRTITVKIPAGVDTGTRVRVPGEGAAGFNGGSRGDLYLVVSLLPHPRYERKGSDLHLTVPVNLYTMLLGGQAPVPTLAGRTLNLTIPEQTQSGRVFRLGGQGMPILQSNKQGDLYVKVQAELPTNLSERERELFEELRRIKESKVA</sequence>
<dbReference type="Proteomes" id="UP000220527">
    <property type="component" value="Unassembled WGS sequence"/>
</dbReference>
<dbReference type="InterPro" id="IPR001623">
    <property type="entry name" value="DnaJ_domain"/>
</dbReference>
<dbReference type="PANTHER" id="PTHR43096">
    <property type="entry name" value="DNAJ HOMOLOG 1, MITOCHONDRIAL-RELATED"/>
    <property type="match status" value="1"/>
</dbReference>
<dbReference type="Gene3D" id="2.60.260.20">
    <property type="entry name" value="Urease metallochaperone UreE, N-terminal domain"/>
    <property type="match status" value="2"/>
</dbReference>
<protein>
    <submittedName>
        <fullName evidence="5">Molecular chaperone DnaJ</fullName>
    </submittedName>
</protein>
<dbReference type="GO" id="GO:0005737">
    <property type="term" value="C:cytoplasm"/>
    <property type="evidence" value="ECO:0007669"/>
    <property type="project" value="TreeGrafter"/>
</dbReference>
<dbReference type="CDD" id="cd10747">
    <property type="entry name" value="DnaJ_C"/>
    <property type="match status" value="1"/>
</dbReference>
<dbReference type="Pfam" id="PF01556">
    <property type="entry name" value="DnaJ_C"/>
    <property type="match status" value="1"/>
</dbReference>
<keyword evidence="3" id="KW-0143">Chaperone</keyword>
<dbReference type="CDD" id="cd06257">
    <property type="entry name" value="DnaJ"/>
    <property type="match status" value="1"/>
</dbReference>
<feature type="domain" description="J" evidence="4">
    <location>
        <begin position="3"/>
        <end position="68"/>
    </location>
</feature>
<dbReference type="Gene3D" id="1.10.287.110">
    <property type="entry name" value="DnaJ domain"/>
    <property type="match status" value="1"/>
</dbReference>
<keyword evidence="6" id="KW-1185">Reference proteome</keyword>
<dbReference type="PRINTS" id="PR00625">
    <property type="entry name" value="JDOMAIN"/>
</dbReference>
<dbReference type="PROSITE" id="PS00636">
    <property type="entry name" value="DNAJ_1"/>
    <property type="match status" value="1"/>
</dbReference>
<evidence type="ECO:0000256" key="3">
    <source>
        <dbReference type="ARBA" id="ARBA00023186"/>
    </source>
</evidence>
<dbReference type="GO" id="GO:0051082">
    <property type="term" value="F:unfolded protein binding"/>
    <property type="evidence" value="ECO:0007669"/>
    <property type="project" value="InterPro"/>
</dbReference>
<dbReference type="InterPro" id="IPR036869">
    <property type="entry name" value="J_dom_sf"/>
</dbReference>
<dbReference type="InterPro" id="IPR008971">
    <property type="entry name" value="HSP40/DnaJ_pept-bd"/>
</dbReference>
<evidence type="ECO:0000259" key="4">
    <source>
        <dbReference type="PROSITE" id="PS50076"/>
    </source>
</evidence>
<dbReference type="AlphaFoldDB" id="A0A2A6RIE1"/>
<dbReference type="SUPFAM" id="SSF46565">
    <property type="entry name" value="Chaperone J-domain"/>
    <property type="match status" value="1"/>
</dbReference>
<dbReference type="SMART" id="SM00271">
    <property type="entry name" value="DnaJ"/>
    <property type="match status" value="1"/>
</dbReference>
<proteinExistence type="predicted"/>
<gene>
    <name evidence="5" type="ORF">CJ255_11560</name>
</gene>
<evidence type="ECO:0000256" key="2">
    <source>
        <dbReference type="ARBA" id="ARBA00023125"/>
    </source>
</evidence>
<dbReference type="GO" id="GO:0042026">
    <property type="term" value="P:protein refolding"/>
    <property type="evidence" value="ECO:0007669"/>
    <property type="project" value="TreeGrafter"/>
</dbReference>
<keyword evidence="2" id="KW-0238">DNA-binding</keyword>
<dbReference type="FunFam" id="2.60.260.20:FF:000008">
    <property type="entry name" value="Curved DNA-binding protein"/>
    <property type="match status" value="1"/>
</dbReference>
<organism evidence="5 6">
    <name type="scientific">Candidatus Viridilinea mediisalina</name>
    <dbReference type="NCBI Taxonomy" id="2024553"/>
    <lineage>
        <taxon>Bacteria</taxon>
        <taxon>Bacillati</taxon>
        <taxon>Chloroflexota</taxon>
        <taxon>Chloroflexia</taxon>
        <taxon>Chloroflexales</taxon>
        <taxon>Chloroflexineae</taxon>
        <taxon>Oscillochloridaceae</taxon>
        <taxon>Candidatus Viridilinea</taxon>
    </lineage>
</organism>
<reference evidence="6" key="1">
    <citation type="submission" date="2017-08" db="EMBL/GenBank/DDBJ databases">
        <authorList>
            <person name="Grouzdev D.S."/>
            <person name="Gaisin V.A."/>
            <person name="Rysina M.S."/>
            <person name="Gorlenko V.M."/>
        </authorList>
    </citation>
    <scope>NUCLEOTIDE SEQUENCE [LARGE SCALE GENOMIC DNA]</scope>
    <source>
        <strain evidence="6">Kir15-3F</strain>
    </source>
</reference>
<evidence type="ECO:0000313" key="5">
    <source>
        <dbReference type="EMBL" id="PDW02894.1"/>
    </source>
</evidence>
<dbReference type="InterPro" id="IPR002939">
    <property type="entry name" value="DnaJ_C"/>
</dbReference>
<evidence type="ECO:0000256" key="1">
    <source>
        <dbReference type="ARBA" id="ARBA00022490"/>
    </source>
</evidence>
<dbReference type="SUPFAM" id="SSF49493">
    <property type="entry name" value="HSP40/DnaJ peptide-binding domain"/>
    <property type="match status" value="2"/>
</dbReference>
<dbReference type="GO" id="GO:0003677">
    <property type="term" value="F:DNA binding"/>
    <property type="evidence" value="ECO:0007669"/>
    <property type="project" value="UniProtKB-KW"/>
</dbReference>
<dbReference type="PANTHER" id="PTHR43096:SF52">
    <property type="entry name" value="DNAJ HOMOLOG 1, MITOCHONDRIAL-RELATED"/>
    <property type="match status" value="1"/>
</dbReference>
<dbReference type="RefSeq" id="WP_097644258.1">
    <property type="nucleotide sequence ID" value="NZ_NQWI01000048.1"/>
</dbReference>
<keyword evidence="1" id="KW-0963">Cytoplasm</keyword>
<dbReference type="FunFam" id="2.60.260.20:FF:000013">
    <property type="entry name" value="DnaJ subfamily B member 11"/>
    <property type="match status" value="1"/>
</dbReference>
<dbReference type="EMBL" id="NQWI01000048">
    <property type="protein sequence ID" value="PDW02894.1"/>
    <property type="molecule type" value="Genomic_DNA"/>
</dbReference>
<accession>A0A2A6RIE1</accession>
<comment type="caution">
    <text evidence="5">The sequence shown here is derived from an EMBL/GenBank/DDBJ whole genome shotgun (WGS) entry which is preliminary data.</text>
</comment>
<dbReference type="Pfam" id="PF00226">
    <property type="entry name" value="DnaJ"/>
    <property type="match status" value="1"/>
</dbReference>
<dbReference type="PROSITE" id="PS50076">
    <property type="entry name" value="DNAJ_2"/>
    <property type="match status" value="1"/>
</dbReference>
<dbReference type="InterPro" id="IPR018253">
    <property type="entry name" value="DnaJ_domain_CS"/>
</dbReference>
<dbReference type="OrthoDB" id="9779889at2"/>
<evidence type="ECO:0000313" key="6">
    <source>
        <dbReference type="Proteomes" id="UP000220527"/>
    </source>
</evidence>